<gene>
    <name evidence="5" type="ORF">B9N49_07495</name>
</gene>
<protein>
    <submittedName>
        <fullName evidence="5">Peptidase S51</fullName>
    </submittedName>
</protein>
<keyword evidence="4" id="KW-0720">Serine protease</keyword>
<evidence type="ECO:0000256" key="2">
    <source>
        <dbReference type="ARBA" id="ARBA00022670"/>
    </source>
</evidence>
<dbReference type="AlphaFoldDB" id="A0A233V2U5"/>
<proteinExistence type="inferred from homology"/>
<evidence type="ECO:0000313" key="5">
    <source>
        <dbReference type="EMBL" id="OXZ26719.1"/>
    </source>
</evidence>
<keyword evidence="2" id="KW-0645">Protease</keyword>
<name>A0A233V2U5_FINMA</name>
<comment type="similarity">
    <text evidence="1">Belongs to the peptidase S51 family.</text>
</comment>
<dbReference type="RefSeq" id="WP_094206186.1">
    <property type="nucleotide sequence ID" value="NZ_NDYC01000036.1"/>
</dbReference>
<dbReference type="Gene3D" id="3.40.50.880">
    <property type="match status" value="1"/>
</dbReference>
<dbReference type="GO" id="GO:0008236">
    <property type="term" value="F:serine-type peptidase activity"/>
    <property type="evidence" value="ECO:0007669"/>
    <property type="project" value="UniProtKB-KW"/>
</dbReference>
<comment type="caution">
    <text evidence="5">The sequence shown here is derived from an EMBL/GenBank/DDBJ whole genome shotgun (WGS) entry which is preliminary data.</text>
</comment>
<dbReference type="InterPro" id="IPR005320">
    <property type="entry name" value="Peptidase_S51"/>
</dbReference>
<dbReference type="InterPro" id="IPR029062">
    <property type="entry name" value="Class_I_gatase-like"/>
</dbReference>
<dbReference type="GO" id="GO:0006508">
    <property type="term" value="P:proteolysis"/>
    <property type="evidence" value="ECO:0007669"/>
    <property type="project" value="UniProtKB-KW"/>
</dbReference>
<dbReference type="Proteomes" id="UP000215413">
    <property type="component" value="Unassembled WGS sequence"/>
</dbReference>
<evidence type="ECO:0000313" key="6">
    <source>
        <dbReference type="Proteomes" id="UP000215413"/>
    </source>
</evidence>
<sequence>MNVILSSDIMSPDKRQLNSQNGFVDKIHEYIDDINCLYIPSDPHTPFLTHTISSHHKRAFEKSGFTVKHWKILYPYKKRKLQQLISQSNLIILAGGHVPTQNKFFHHIHLKKYIKDYNGLVIGISAGSMNSAEEVYAQPENFGEVKSTHYRRFLKGLGIVDISVLPHYKEIKHQRIDNQRIMEDVTLPDSYGRKFYAIEDGAYIVATENIIYGNCYVIKDGKIKKVCSTGQSVNLRGVN</sequence>
<accession>A0A233V2U5</accession>
<evidence type="ECO:0000256" key="3">
    <source>
        <dbReference type="ARBA" id="ARBA00022801"/>
    </source>
</evidence>
<reference evidence="6" key="1">
    <citation type="submission" date="2017-04" db="EMBL/GenBank/DDBJ databases">
        <title>Finegoldia magna isolated from orthopedic joint implant-associated infections.</title>
        <authorList>
            <person name="Bjorklund S."/>
            <person name="Bruggemann H."/>
            <person name="Jensen A."/>
            <person name="Hellmark B."/>
            <person name="Soderquist B."/>
        </authorList>
    </citation>
    <scope>NUCLEOTIDE SEQUENCE [LARGE SCALE GENOMIC DNA]</scope>
    <source>
        <strain evidence="6">CCUG 54800</strain>
    </source>
</reference>
<evidence type="ECO:0000256" key="1">
    <source>
        <dbReference type="ARBA" id="ARBA00006534"/>
    </source>
</evidence>
<dbReference type="Pfam" id="PF03575">
    <property type="entry name" value="Peptidase_S51"/>
    <property type="match status" value="1"/>
</dbReference>
<keyword evidence="3" id="KW-0378">Hydrolase</keyword>
<evidence type="ECO:0000256" key="4">
    <source>
        <dbReference type="ARBA" id="ARBA00022825"/>
    </source>
</evidence>
<organism evidence="5 6">
    <name type="scientific">Finegoldia magna</name>
    <name type="common">Peptostreptococcus magnus</name>
    <dbReference type="NCBI Taxonomy" id="1260"/>
    <lineage>
        <taxon>Bacteria</taxon>
        <taxon>Bacillati</taxon>
        <taxon>Bacillota</taxon>
        <taxon>Tissierellia</taxon>
        <taxon>Tissierellales</taxon>
        <taxon>Peptoniphilaceae</taxon>
        <taxon>Finegoldia</taxon>
    </lineage>
</organism>
<dbReference type="EMBL" id="NDYC01000036">
    <property type="protein sequence ID" value="OXZ26719.1"/>
    <property type="molecule type" value="Genomic_DNA"/>
</dbReference>
<dbReference type="SUPFAM" id="SSF52317">
    <property type="entry name" value="Class I glutamine amidotransferase-like"/>
    <property type="match status" value="1"/>
</dbReference>